<dbReference type="AlphaFoldDB" id="A0AA35RUJ0"/>
<dbReference type="GO" id="GO:0010043">
    <property type="term" value="P:response to zinc ion"/>
    <property type="evidence" value="ECO:0007669"/>
    <property type="project" value="TreeGrafter"/>
</dbReference>
<keyword evidence="5 6" id="KW-0472">Membrane</keyword>
<dbReference type="InterPro" id="IPR037294">
    <property type="entry name" value="ABC_BtuC-like"/>
</dbReference>
<dbReference type="SUPFAM" id="SSF81345">
    <property type="entry name" value="ABC transporter involved in vitamin B12 uptake, BtuC"/>
    <property type="match status" value="1"/>
</dbReference>
<reference evidence="7" key="1">
    <citation type="submission" date="2023-03" db="EMBL/GenBank/DDBJ databases">
        <authorList>
            <person name="Steffen K."/>
            <person name="Cardenas P."/>
        </authorList>
    </citation>
    <scope>NUCLEOTIDE SEQUENCE</scope>
</reference>
<dbReference type="Proteomes" id="UP001174909">
    <property type="component" value="Unassembled WGS sequence"/>
</dbReference>
<evidence type="ECO:0000313" key="7">
    <source>
        <dbReference type="EMBL" id="CAI8016667.1"/>
    </source>
</evidence>
<dbReference type="GO" id="GO:0043190">
    <property type="term" value="C:ATP-binding cassette (ABC) transporter complex"/>
    <property type="evidence" value="ECO:0007669"/>
    <property type="project" value="InterPro"/>
</dbReference>
<dbReference type="Gene3D" id="1.10.3470.10">
    <property type="entry name" value="ABC transporter involved in vitamin B12 uptake, BtuC"/>
    <property type="match status" value="1"/>
</dbReference>
<comment type="subcellular location">
    <subcellularLocation>
        <location evidence="1">Membrane</location>
        <topology evidence="1">Multi-pass membrane protein</topology>
    </subcellularLocation>
</comment>
<protein>
    <submittedName>
        <fullName evidence="7">Manganese transport system membrane protein MntC</fullName>
    </submittedName>
</protein>
<dbReference type="PANTHER" id="PTHR30477">
    <property type="entry name" value="ABC-TRANSPORTER METAL-BINDING PROTEIN"/>
    <property type="match status" value="1"/>
</dbReference>
<keyword evidence="4 6" id="KW-1133">Transmembrane helix</keyword>
<dbReference type="GO" id="GO:0055085">
    <property type="term" value="P:transmembrane transport"/>
    <property type="evidence" value="ECO:0007669"/>
    <property type="project" value="InterPro"/>
</dbReference>
<feature type="transmembrane region" description="Helical" evidence="6">
    <location>
        <begin position="20"/>
        <end position="40"/>
    </location>
</feature>
<evidence type="ECO:0000256" key="4">
    <source>
        <dbReference type="ARBA" id="ARBA00022989"/>
    </source>
</evidence>
<accession>A0AA35RUJ0</accession>
<dbReference type="Pfam" id="PF00950">
    <property type="entry name" value="ABC-3"/>
    <property type="match status" value="1"/>
</dbReference>
<organism evidence="7 8">
    <name type="scientific">Geodia barretti</name>
    <name type="common">Barrett's horny sponge</name>
    <dbReference type="NCBI Taxonomy" id="519541"/>
    <lineage>
        <taxon>Eukaryota</taxon>
        <taxon>Metazoa</taxon>
        <taxon>Porifera</taxon>
        <taxon>Demospongiae</taxon>
        <taxon>Heteroscleromorpha</taxon>
        <taxon>Tetractinellida</taxon>
        <taxon>Astrophorina</taxon>
        <taxon>Geodiidae</taxon>
        <taxon>Geodia</taxon>
    </lineage>
</organism>
<comment type="caution">
    <text evidence="7">The sequence shown here is derived from an EMBL/GenBank/DDBJ whole genome shotgun (WGS) entry which is preliminary data.</text>
</comment>
<gene>
    <name evidence="7" type="ORF">GBAR_LOCUS10210</name>
</gene>
<sequence length="207" mass="21551">MDIITEAAVAPFQYGFMVRALFVSILVGIMCPVLGAYVVVRGLGFMSDGLAHSLLPGLVVAALLVAVISSEWIILVPNAIAFALLIGFLSKRTGLSEDTSIGILFAGLFALGLTLLTAARGLKVSLESVLLGQVLGVSQDDVLVTAALAVVVVVLLFALHKEMVFATFDPLGASVMGLPPRVLDYVLLVLLAVVILIALQAVGIVLV</sequence>
<evidence type="ECO:0000256" key="6">
    <source>
        <dbReference type="SAM" id="Phobius"/>
    </source>
</evidence>
<feature type="transmembrane region" description="Helical" evidence="6">
    <location>
        <begin position="72"/>
        <end position="89"/>
    </location>
</feature>
<keyword evidence="8" id="KW-1185">Reference proteome</keyword>
<comment type="similarity">
    <text evidence="2">Belongs to the ABC-3 integral membrane protein family.</text>
</comment>
<proteinExistence type="inferred from homology"/>
<feature type="transmembrane region" description="Helical" evidence="6">
    <location>
        <begin position="101"/>
        <end position="122"/>
    </location>
</feature>
<dbReference type="EMBL" id="CASHTH010001547">
    <property type="protein sequence ID" value="CAI8016667.1"/>
    <property type="molecule type" value="Genomic_DNA"/>
</dbReference>
<keyword evidence="3 6" id="KW-0812">Transmembrane</keyword>
<dbReference type="InterPro" id="IPR001626">
    <property type="entry name" value="ABC_TroCD"/>
</dbReference>
<evidence type="ECO:0000256" key="3">
    <source>
        <dbReference type="ARBA" id="ARBA00022692"/>
    </source>
</evidence>
<name>A0AA35RUJ0_GEOBA</name>
<evidence type="ECO:0000256" key="5">
    <source>
        <dbReference type="ARBA" id="ARBA00023136"/>
    </source>
</evidence>
<feature type="transmembrane region" description="Helical" evidence="6">
    <location>
        <begin position="182"/>
        <end position="206"/>
    </location>
</feature>
<dbReference type="PANTHER" id="PTHR30477:SF0">
    <property type="entry name" value="METAL TRANSPORT SYSTEM MEMBRANE PROTEIN TM_0125-RELATED"/>
    <property type="match status" value="1"/>
</dbReference>
<evidence type="ECO:0000313" key="8">
    <source>
        <dbReference type="Proteomes" id="UP001174909"/>
    </source>
</evidence>
<feature type="transmembrane region" description="Helical" evidence="6">
    <location>
        <begin position="142"/>
        <end position="161"/>
    </location>
</feature>
<evidence type="ECO:0000256" key="2">
    <source>
        <dbReference type="ARBA" id="ARBA00008034"/>
    </source>
</evidence>
<evidence type="ECO:0000256" key="1">
    <source>
        <dbReference type="ARBA" id="ARBA00004141"/>
    </source>
</evidence>